<evidence type="ECO:0000256" key="1">
    <source>
        <dbReference type="SAM" id="MobiDB-lite"/>
    </source>
</evidence>
<accession>A0A154P636</accession>
<protein>
    <submittedName>
        <fullName evidence="2">Uncharacterized protein</fullName>
    </submittedName>
</protein>
<evidence type="ECO:0000313" key="2">
    <source>
        <dbReference type="EMBL" id="KZC07303.1"/>
    </source>
</evidence>
<reference evidence="2 3" key="1">
    <citation type="submission" date="2015-07" db="EMBL/GenBank/DDBJ databases">
        <title>The genome of Dufourea novaeangliae.</title>
        <authorList>
            <person name="Pan H."/>
            <person name="Kapheim K."/>
        </authorList>
    </citation>
    <scope>NUCLEOTIDE SEQUENCE [LARGE SCALE GENOMIC DNA]</scope>
    <source>
        <strain evidence="2">0120121106</strain>
        <tissue evidence="2">Whole body</tissue>
    </source>
</reference>
<organism evidence="2 3">
    <name type="scientific">Dufourea novaeangliae</name>
    <name type="common">Sweat bee</name>
    <dbReference type="NCBI Taxonomy" id="178035"/>
    <lineage>
        <taxon>Eukaryota</taxon>
        <taxon>Metazoa</taxon>
        <taxon>Ecdysozoa</taxon>
        <taxon>Arthropoda</taxon>
        <taxon>Hexapoda</taxon>
        <taxon>Insecta</taxon>
        <taxon>Pterygota</taxon>
        <taxon>Neoptera</taxon>
        <taxon>Endopterygota</taxon>
        <taxon>Hymenoptera</taxon>
        <taxon>Apocrita</taxon>
        <taxon>Aculeata</taxon>
        <taxon>Apoidea</taxon>
        <taxon>Anthophila</taxon>
        <taxon>Halictidae</taxon>
        <taxon>Rophitinae</taxon>
        <taxon>Dufourea</taxon>
    </lineage>
</organism>
<evidence type="ECO:0000313" key="3">
    <source>
        <dbReference type="Proteomes" id="UP000076502"/>
    </source>
</evidence>
<proteinExistence type="predicted"/>
<gene>
    <name evidence="2" type="ORF">WN55_07714</name>
</gene>
<dbReference type="EMBL" id="KQ434823">
    <property type="protein sequence ID" value="KZC07303.1"/>
    <property type="molecule type" value="Genomic_DNA"/>
</dbReference>
<feature type="region of interest" description="Disordered" evidence="1">
    <location>
        <begin position="15"/>
        <end position="41"/>
    </location>
</feature>
<dbReference type="AlphaFoldDB" id="A0A154P636"/>
<name>A0A154P636_DUFNO</name>
<keyword evidence="3" id="KW-1185">Reference proteome</keyword>
<sequence>MKLHDTIKATRHSYVFGTRPKSPDFTDPSPKCQVSAPPQRSNVLEGKVKVKFNSNRSSP</sequence>
<dbReference type="Proteomes" id="UP000076502">
    <property type="component" value="Unassembled WGS sequence"/>
</dbReference>